<protein>
    <submittedName>
        <fullName evidence="2">Uncharacterized protein</fullName>
    </submittedName>
</protein>
<dbReference type="Proteomes" id="UP000190744">
    <property type="component" value="Unassembled WGS sequence"/>
</dbReference>
<sequence>MRFLLAVLQTSAGMGLEHTVLRAEVAVAKAAVTYDPLSGFLALLEVATGLARCHVDDERRGTRTREVVGLRTASGAGDRDPQEWVRAIGGMEKFLAERFKELEGKRIGKEEETREKKEEKALDVGGSG</sequence>
<gene>
    <name evidence="2" type="ORF">PEBR_34586</name>
</gene>
<feature type="region of interest" description="Disordered" evidence="1">
    <location>
        <begin position="106"/>
        <end position="128"/>
    </location>
</feature>
<dbReference type="EMBL" id="LJBN01000196">
    <property type="protein sequence ID" value="OOQ83446.1"/>
    <property type="molecule type" value="Genomic_DNA"/>
</dbReference>
<dbReference type="AlphaFoldDB" id="A0A1S9RDG2"/>
<organism evidence="2 3">
    <name type="scientific">Penicillium brasilianum</name>
    <dbReference type="NCBI Taxonomy" id="104259"/>
    <lineage>
        <taxon>Eukaryota</taxon>
        <taxon>Fungi</taxon>
        <taxon>Dikarya</taxon>
        <taxon>Ascomycota</taxon>
        <taxon>Pezizomycotina</taxon>
        <taxon>Eurotiomycetes</taxon>
        <taxon>Eurotiomycetidae</taxon>
        <taxon>Eurotiales</taxon>
        <taxon>Aspergillaceae</taxon>
        <taxon>Penicillium</taxon>
    </lineage>
</organism>
<proteinExistence type="predicted"/>
<evidence type="ECO:0000313" key="3">
    <source>
        <dbReference type="Proteomes" id="UP000190744"/>
    </source>
</evidence>
<feature type="compositionally biased region" description="Basic and acidic residues" evidence="1">
    <location>
        <begin position="106"/>
        <end position="122"/>
    </location>
</feature>
<evidence type="ECO:0000256" key="1">
    <source>
        <dbReference type="SAM" id="MobiDB-lite"/>
    </source>
</evidence>
<evidence type="ECO:0000313" key="2">
    <source>
        <dbReference type="EMBL" id="OOQ83446.1"/>
    </source>
</evidence>
<name>A0A1S9RDG2_PENBI</name>
<accession>A0A1S9RDG2</accession>
<comment type="caution">
    <text evidence="2">The sequence shown here is derived from an EMBL/GenBank/DDBJ whole genome shotgun (WGS) entry which is preliminary data.</text>
</comment>
<reference evidence="3" key="1">
    <citation type="submission" date="2015-09" db="EMBL/GenBank/DDBJ databases">
        <authorList>
            <person name="Fill T.P."/>
            <person name="Baretta J.F."/>
            <person name="de Almeida L.G."/>
            <person name="Rocha M."/>
            <person name="de Souza D.H."/>
            <person name="Malavazi I."/>
            <person name="Cerdeira L.T."/>
            <person name="Hong H."/>
            <person name="Samborskyy M."/>
            <person name="de Vasconcelos A.T."/>
            <person name="Leadlay P."/>
            <person name="Rodrigues-Filho E."/>
        </authorList>
    </citation>
    <scope>NUCLEOTIDE SEQUENCE [LARGE SCALE GENOMIC DNA]</scope>
    <source>
        <strain evidence="3">LaBioMMi 136</strain>
    </source>
</reference>